<accession>A0A9Q3DVU8</accession>
<sequence length="244" mass="27164">MSIPRGHQDWKLGPDGELGVLLGYENDISLYWVVRLIDKKVLILKHIRFDELVFPFSQSSSSVEKLEIVGENKILDPGEVDEVLPQSPVEVIDEICPTEVNESEAVDEVCSVIAGPVPRDDSRGVDEFLLPLEKVNAAGGSSNSAMPSQIRVIRPRHPTIINGDVDQDNILIYPRRPKTLVTKAADVPKTFRSALKGPCSDQWSKAIEKELGAMVDLKVWGIVDLKPDYRLVGTTWVFRLKTII</sequence>
<evidence type="ECO:0000313" key="3">
    <source>
        <dbReference type="Proteomes" id="UP000765509"/>
    </source>
</evidence>
<dbReference type="InterPro" id="IPR057670">
    <property type="entry name" value="SH3_retrovirus"/>
</dbReference>
<dbReference type="OrthoDB" id="7691805at2759"/>
<evidence type="ECO:0000259" key="1">
    <source>
        <dbReference type="Pfam" id="PF25597"/>
    </source>
</evidence>
<keyword evidence="3" id="KW-1185">Reference proteome</keyword>
<organism evidence="2 3">
    <name type="scientific">Austropuccinia psidii MF-1</name>
    <dbReference type="NCBI Taxonomy" id="1389203"/>
    <lineage>
        <taxon>Eukaryota</taxon>
        <taxon>Fungi</taxon>
        <taxon>Dikarya</taxon>
        <taxon>Basidiomycota</taxon>
        <taxon>Pucciniomycotina</taxon>
        <taxon>Pucciniomycetes</taxon>
        <taxon>Pucciniales</taxon>
        <taxon>Sphaerophragmiaceae</taxon>
        <taxon>Austropuccinia</taxon>
    </lineage>
</organism>
<dbReference type="AlphaFoldDB" id="A0A9Q3DVU8"/>
<name>A0A9Q3DVU8_9BASI</name>
<dbReference type="Proteomes" id="UP000765509">
    <property type="component" value="Unassembled WGS sequence"/>
</dbReference>
<reference evidence="2" key="1">
    <citation type="submission" date="2021-03" db="EMBL/GenBank/DDBJ databases">
        <title>Draft genome sequence of rust myrtle Austropuccinia psidii MF-1, a brazilian biotype.</title>
        <authorList>
            <person name="Quecine M.C."/>
            <person name="Pachon D.M.R."/>
            <person name="Bonatelli M.L."/>
            <person name="Correr F.H."/>
            <person name="Franceschini L.M."/>
            <person name="Leite T.F."/>
            <person name="Margarido G.R.A."/>
            <person name="Almeida C.A."/>
            <person name="Ferrarezi J.A."/>
            <person name="Labate C.A."/>
        </authorList>
    </citation>
    <scope>NUCLEOTIDE SEQUENCE</scope>
    <source>
        <strain evidence="2">MF-1</strain>
    </source>
</reference>
<feature type="domain" description="Retroviral polymerase SH3-like" evidence="1">
    <location>
        <begin position="3"/>
        <end position="61"/>
    </location>
</feature>
<gene>
    <name evidence="2" type="ORF">O181_051156</name>
</gene>
<proteinExistence type="predicted"/>
<protein>
    <recommendedName>
        <fullName evidence="1">Retroviral polymerase SH3-like domain-containing protein</fullName>
    </recommendedName>
</protein>
<evidence type="ECO:0000313" key="2">
    <source>
        <dbReference type="EMBL" id="MBW0511441.1"/>
    </source>
</evidence>
<dbReference type="EMBL" id="AVOT02022187">
    <property type="protein sequence ID" value="MBW0511441.1"/>
    <property type="molecule type" value="Genomic_DNA"/>
</dbReference>
<dbReference type="Pfam" id="PF25597">
    <property type="entry name" value="SH3_retrovirus"/>
    <property type="match status" value="1"/>
</dbReference>
<comment type="caution">
    <text evidence="2">The sequence shown here is derived from an EMBL/GenBank/DDBJ whole genome shotgun (WGS) entry which is preliminary data.</text>
</comment>